<dbReference type="AlphaFoldDB" id="A0A258FEF8"/>
<sequence>MTRTTDAFSFRSSPRKRGPSSVARQGAGDGGQGNNSHIARPKHWVPAFAGMSGRERTAREGMILLNVLLVLAVASVAVLIMIASQDLEVQRSTRLRDAAQANAYARAGELSAITVLRRDGLTAAATDNLSEPWAQLGQQAVAIPGGRFSLAIEDEQARFNLNAMQSGDPGPIDLFQRIGEALDIDPATLIRIATVVRVAGPLTDDSLIVAAGVTRAELDRLAPYVTILPGTTAVNLNTVGLPLMTLLTRDAEVAGKLIEARDRKGYLTPADLAAEGAPTLAGTGFTSDHYRVVTTVTVGDVTQALDSRIARIRGVGTVDVVVTDRRRTAG</sequence>
<dbReference type="Gene3D" id="3.30.1300.30">
    <property type="entry name" value="GSPII I/J protein-like"/>
    <property type="match status" value="1"/>
</dbReference>
<comment type="similarity">
    <text evidence="1">Belongs to the GSP K family.</text>
</comment>
<protein>
    <recommendedName>
        <fullName evidence="1">Type II secretion system protein K</fullName>
    </recommendedName>
</protein>
<gene>
    <name evidence="4" type="ORF">B7Z01_14310</name>
</gene>
<comment type="subcellular location">
    <subcellularLocation>
        <location evidence="1">Cell inner membrane</location>
    </subcellularLocation>
</comment>
<name>A0A258FEF8_9CAUL</name>
<evidence type="ECO:0000256" key="1">
    <source>
        <dbReference type="PIRNR" id="PIRNR002786"/>
    </source>
</evidence>
<dbReference type="GO" id="GO:0005886">
    <property type="term" value="C:plasma membrane"/>
    <property type="evidence" value="ECO:0007669"/>
    <property type="project" value="UniProtKB-SubCell"/>
</dbReference>
<comment type="caution">
    <text evidence="4">The sequence shown here is derived from an EMBL/GenBank/DDBJ whole genome shotgun (WGS) entry which is preliminary data.</text>
</comment>
<dbReference type="EMBL" id="NCEB01000043">
    <property type="protein sequence ID" value="OYX30499.1"/>
    <property type="molecule type" value="Genomic_DNA"/>
</dbReference>
<keyword evidence="1 3" id="KW-0472">Membrane</keyword>
<dbReference type="InterPro" id="IPR038072">
    <property type="entry name" value="GspK_central_sf"/>
</dbReference>
<feature type="compositionally biased region" description="Polar residues" evidence="2">
    <location>
        <begin position="1"/>
        <end position="12"/>
    </location>
</feature>
<dbReference type="PANTHER" id="PTHR38831:SF1">
    <property type="entry name" value="TYPE II SECRETION SYSTEM PROTEIN K-RELATED"/>
    <property type="match status" value="1"/>
</dbReference>
<evidence type="ECO:0000313" key="4">
    <source>
        <dbReference type="EMBL" id="OYX30499.1"/>
    </source>
</evidence>
<dbReference type="SUPFAM" id="SSF54523">
    <property type="entry name" value="Pili subunits"/>
    <property type="match status" value="1"/>
</dbReference>
<evidence type="ECO:0000313" key="5">
    <source>
        <dbReference type="Proteomes" id="UP000215595"/>
    </source>
</evidence>
<accession>A0A258FEF8</accession>
<organism evidence="4 5">
    <name type="scientific">Brevundimonas subvibrioides</name>
    <dbReference type="NCBI Taxonomy" id="74313"/>
    <lineage>
        <taxon>Bacteria</taxon>
        <taxon>Pseudomonadati</taxon>
        <taxon>Pseudomonadota</taxon>
        <taxon>Alphaproteobacteria</taxon>
        <taxon>Caulobacterales</taxon>
        <taxon>Caulobacteraceae</taxon>
        <taxon>Brevundimonas</taxon>
    </lineage>
</organism>
<proteinExistence type="inferred from homology"/>
<reference evidence="4 5" key="1">
    <citation type="submission" date="2017-03" db="EMBL/GenBank/DDBJ databases">
        <title>Lifting the veil on microbial sulfur biogeochemistry in mining wastewaters.</title>
        <authorList>
            <person name="Kantor R.S."/>
            <person name="Colenbrander Nelson T."/>
            <person name="Marshall S."/>
            <person name="Bennett D."/>
            <person name="Apte S."/>
            <person name="Camacho D."/>
            <person name="Thomas B.C."/>
            <person name="Warren L.A."/>
            <person name="Banfield J.F."/>
        </authorList>
    </citation>
    <scope>NUCLEOTIDE SEQUENCE [LARGE SCALE GENOMIC DNA]</scope>
    <source>
        <strain evidence="4">32-69-9</strain>
    </source>
</reference>
<dbReference type="PANTHER" id="PTHR38831">
    <property type="entry name" value="TYPE II SECRETION SYSTEM PROTEIN K"/>
    <property type="match status" value="1"/>
</dbReference>
<dbReference type="InterPro" id="IPR005628">
    <property type="entry name" value="GspK"/>
</dbReference>
<keyword evidence="1" id="KW-0997">Cell inner membrane</keyword>
<feature type="region of interest" description="Disordered" evidence="2">
    <location>
        <begin position="1"/>
        <end position="39"/>
    </location>
</feature>
<evidence type="ECO:0000256" key="3">
    <source>
        <dbReference type="SAM" id="Phobius"/>
    </source>
</evidence>
<keyword evidence="1" id="KW-0813">Transport</keyword>
<evidence type="ECO:0000256" key="2">
    <source>
        <dbReference type="SAM" id="MobiDB-lite"/>
    </source>
</evidence>
<keyword evidence="3" id="KW-1133">Transmembrane helix</keyword>
<dbReference type="InterPro" id="IPR045584">
    <property type="entry name" value="Pilin-like"/>
</dbReference>
<dbReference type="Proteomes" id="UP000215595">
    <property type="component" value="Unassembled WGS sequence"/>
</dbReference>
<dbReference type="GO" id="GO:0009306">
    <property type="term" value="P:protein secretion"/>
    <property type="evidence" value="ECO:0007669"/>
    <property type="project" value="InterPro"/>
</dbReference>
<keyword evidence="3" id="KW-0812">Transmembrane</keyword>
<dbReference type="SUPFAM" id="SSF158544">
    <property type="entry name" value="GspK insert domain-like"/>
    <property type="match status" value="1"/>
</dbReference>
<dbReference type="PIRSF" id="PIRSF002786">
    <property type="entry name" value="XcpX"/>
    <property type="match status" value="1"/>
</dbReference>
<keyword evidence="1" id="KW-1003">Cell membrane</keyword>
<feature type="transmembrane region" description="Helical" evidence="3">
    <location>
        <begin position="63"/>
        <end position="83"/>
    </location>
</feature>